<evidence type="ECO:0000313" key="3">
    <source>
        <dbReference type="Proteomes" id="UP001386955"/>
    </source>
</evidence>
<comment type="caution">
    <text evidence="2">The sequence shown here is derived from an EMBL/GenBank/DDBJ whole genome shotgun (WGS) entry which is preliminary data.</text>
</comment>
<gene>
    <name evidence="2" type="ORF">VNO78_07471</name>
</gene>
<dbReference type="Proteomes" id="UP001386955">
    <property type="component" value="Unassembled WGS sequence"/>
</dbReference>
<sequence length="112" mass="12873">MYHNTKPMTPIMTAMRLFREINSLQCHKCIEATIKLSLAVVVLLESVNNFFKDLKQKRRWQGCQDESRIRVTAEARAGKEKNETQLDIASNKPCSTVKGGSDESNMRRRNMV</sequence>
<proteinExistence type="predicted"/>
<protein>
    <submittedName>
        <fullName evidence="2">Uncharacterized protein</fullName>
    </submittedName>
</protein>
<reference evidence="2 3" key="1">
    <citation type="submission" date="2024-01" db="EMBL/GenBank/DDBJ databases">
        <title>The genomes of 5 underutilized Papilionoideae crops provide insights into root nodulation and disease resistanc.</title>
        <authorList>
            <person name="Jiang F."/>
        </authorList>
    </citation>
    <scope>NUCLEOTIDE SEQUENCE [LARGE SCALE GENOMIC DNA]</scope>
    <source>
        <strain evidence="2">DUOXIRENSHENG_FW03</strain>
        <tissue evidence="2">Leaves</tissue>
    </source>
</reference>
<feature type="region of interest" description="Disordered" evidence="1">
    <location>
        <begin position="91"/>
        <end position="112"/>
    </location>
</feature>
<keyword evidence="3" id="KW-1185">Reference proteome</keyword>
<evidence type="ECO:0000256" key="1">
    <source>
        <dbReference type="SAM" id="MobiDB-lite"/>
    </source>
</evidence>
<organism evidence="2 3">
    <name type="scientific">Psophocarpus tetragonolobus</name>
    <name type="common">Winged bean</name>
    <name type="synonym">Dolichos tetragonolobus</name>
    <dbReference type="NCBI Taxonomy" id="3891"/>
    <lineage>
        <taxon>Eukaryota</taxon>
        <taxon>Viridiplantae</taxon>
        <taxon>Streptophyta</taxon>
        <taxon>Embryophyta</taxon>
        <taxon>Tracheophyta</taxon>
        <taxon>Spermatophyta</taxon>
        <taxon>Magnoliopsida</taxon>
        <taxon>eudicotyledons</taxon>
        <taxon>Gunneridae</taxon>
        <taxon>Pentapetalae</taxon>
        <taxon>rosids</taxon>
        <taxon>fabids</taxon>
        <taxon>Fabales</taxon>
        <taxon>Fabaceae</taxon>
        <taxon>Papilionoideae</taxon>
        <taxon>50 kb inversion clade</taxon>
        <taxon>NPAAA clade</taxon>
        <taxon>indigoferoid/millettioid clade</taxon>
        <taxon>Phaseoleae</taxon>
        <taxon>Psophocarpus</taxon>
    </lineage>
</organism>
<name>A0AAN9XSS6_PSOTE</name>
<dbReference type="EMBL" id="JAYMYS010000002">
    <property type="protein sequence ID" value="KAK7405861.1"/>
    <property type="molecule type" value="Genomic_DNA"/>
</dbReference>
<evidence type="ECO:0000313" key="2">
    <source>
        <dbReference type="EMBL" id="KAK7405861.1"/>
    </source>
</evidence>
<accession>A0AAN9XSS6</accession>
<dbReference type="AlphaFoldDB" id="A0AAN9XSS6"/>